<feature type="transmembrane region" description="Helical" evidence="9">
    <location>
        <begin position="15"/>
        <end position="36"/>
    </location>
</feature>
<evidence type="ECO:0000256" key="5">
    <source>
        <dbReference type="ARBA" id="ARBA00022741"/>
    </source>
</evidence>
<evidence type="ECO:0000259" key="10">
    <source>
        <dbReference type="Pfam" id="PF07730"/>
    </source>
</evidence>
<evidence type="ECO:0000256" key="6">
    <source>
        <dbReference type="ARBA" id="ARBA00022777"/>
    </source>
</evidence>
<organism evidence="11 12">
    <name type="scientific">Stackebrandtia nassauensis (strain DSM 44728 / CIP 108903 / NRRL B-16338 / NBRC 102104 / LLR-40K-21)</name>
    <dbReference type="NCBI Taxonomy" id="446470"/>
    <lineage>
        <taxon>Bacteria</taxon>
        <taxon>Bacillati</taxon>
        <taxon>Actinomycetota</taxon>
        <taxon>Actinomycetes</taxon>
        <taxon>Glycomycetales</taxon>
        <taxon>Glycomycetaceae</taxon>
        <taxon>Stackebrandtia</taxon>
    </lineage>
</organism>
<feature type="transmembrane region" description="Helical" evidence="9">
    <location>
        <begin position="156"/>
        <end position="181"/>
    </location>
</feature>
<dbReference type="RefSeq" id="WP_013017721.1">
    <property type="nucleotide sequence ID" value="NC_013947.1"/>
</dbReference>
<dbReference type="AlphaFoldDB" id="D3Q4X0"/>
<keyword evidence="6 11" id="KW-0418">Kinase</keyword>
<dbReference type="OrthoDB" id="227596at2"/>
<dbReference type="EMBL" id="CP001778">
    <property type="protein sequence ID" value="ADD42150.1"/>
    <property type="molecule type" value="Genomic_DNA"/>
</dbReference>
<dbReference type="PANTHER" id="PTHR24421:SF10">
    <property type="entry name" value="NITRATE_NITRITE SENSOR PROTEIN NARQ"/>
    <property type="match status" value="1"/>
</dbReference>
<dbReference type="KEGG" id="sna:Snas_2467"/>
<dbReference type="SUPFAM" id="SSF55874">
    <property type="entry name" value="ATPase domain of HSP90 chaperone/DNA topoisomerase II/histidine kinase"/>
    <property type="match status" value="1"/>
</dbReference>
<feature type="transmembrane region" description="Helical" evidence="9">
    <location>
        <begin position="108"/>
        <end position="136"/>
    </location>
</feature>
<keyword evidence="9" id="KW-0812">Transmembrane</keyword>
<dbReference type="InterPro" id="IPR011712">
    <property type="entry name" value="Sig_transdc_His_kin_sub3_dim/P"/>
</dbReference>
<dbReference type="STRING" id="446470.Snas_2467"/>
<evidence type="ECO:0000256" key="7">
    <source>
        <dbReference type="ARBA" id="ARBA00022840"/>
    </source>
</evidence>
<evidence type="ECO:0000256" key="2">
    <source>
        <dbReference type="ARBA" id="ARBA00012438"/>
    </source>
</evidence>
<dbReference type="Pfam" id="PF07730">
    <property type="entry name" value="HisKA_3"/>
    <property type="match status" value="1"/>
</dbReference>
<feature type="transmembrane region" description="Helical" evidence="9">
    <location>
        <begin position="48"/>
        <end position="70"/>
    </location>
</feature>
<feature type="domain" description="Signal transduction histidine kinase subgroup 3 dimerisation and phosphoacceptor" evidence="10">
    <location>
        <begin position="210"/>
        <end position="274"/>
    </location>
</feature>
<name>D3Q4X0_STANL</name>
<dbReference type="HOGENOM" id="CLU_000445_20_1_11"/>
<dbReference type="InterPro" id="IPR036890">
    <property type="entry name" value="HATPase_C_sf"/>
</dbReference>
<evidence type="ECO:0000256" key="1">
    <source>
        <dbReference type="ARBA" id="ARBA00000085"/>
    </source>
</evidence>
<comment type="catalytic activity">
    <reaction evidence="1">
        <text>ATP + protein L-histidine = ADP + protein N-phospho-L-histidine.</text>
        <dbReference type="EC" id="2.7.13.3"/>
    </reaction>
</comment>
<proteinExistence type="predicted"/>
<keyword evidence="7" id="KW-0067">ATP-binding</keyword>
<accession>D3Q4X0</accession>
<keyword evidence="5" id="KW-0547">Nucleotide-binding</keyword>
<dbReference type="GO" id="GO:0000155">
    <property type="term" value="F:phosphorelay sensor kinase activity"/>
    <property type="evidence" value="ECO:0007669"/>
    <property type="project" value="InterPro"/>
</dbReference>
<dbReference type="Gene3D" id="3.30.565.10">
    <property type="entry name" value="Histidine kinase-like ATPase, C-terminal domain"/>
    <property type="match status" value="1"/>
</dbReference>
<keyword evidence="9" id="KW-0472">Membrane</keyword>
<dbReference type="Gene3D" id="1.20.5.1930">
    <property type="match status" value="1"/>
</dbReference>
<dbReference type="GO" id="GO:0046983">
    <property type="term" value="F:protein dimerization activity"/>
    <property type="evidence" value="ECO:0007669"/>
    <property type="project" value="InterPro"/>
</dbReference>
<dbReference type="PANTHER" id="PTHR24421">
    <property type="entry name" value="NITRATE/NITRITE SENSOR PROTEIN NARX-RELATED"/>
    <property type="match status" value="1"/>
</dbReference>
<evidence type="ECO:0000256" key="4">
    <source>
        <dbReference type="ARBA" id="ARBA00022679"/>
    </source>
</evidence>
<dbReference type="EC" id="2.7.13.3" evidence="2"/>
<keyword evidence="8" id="KW-0902">Two-component regulatory system</keyword>
<dbReference type="Proteomes" id="UP000000844">
    <property type="component" value="Chromosome"/>
</dbReference>
<evidence type="ECO:0000313" key="11">
    <source>
        <dbReference type="EMBL" id="ADD42150.1"/>
    </source>
</evidence>
<protein>
    <recommendedName>
        <fullName evidence="2">histidine kinase</fullName>
        <ecNumber evidence="2">2.7.13.3</ecNumber>
    </recommendedName>
</protein>
<reference evidence="11 12" key="1">
    <citation type="journal article" date="2009" name="Stand. Genomic Sci.">
        <title>Complete genome sequence of Stackebrandtia nassauensis type strain (LLR-40K-21).</title>
        <authorList>
            <person name="Munk C."/>
            <person name="Lapidus A."/>
            <person name="Copeland A."/>
            <person name="Jando M."/>
            <person name="Mayilraj S."/>
            <person name="Glavina Del Rio T."/>
            <person name="Nolan M."/>
            <person name="Chen F."/>
            <person name="Lucas S."/>
            <person name="Tice H."/>
            <person name="Cheng J.F."/>
            <person name="Han C."/>
            <person name="Detter J.C."/>
            <person name="Bruce D."/>
            <person name="Goodwin L."/>
            <person name="Chain P."/>
            <person name="Pitluck S."/>
            <person name="Goker M."/>
            <person name="Ovchinikova G."/>
            <person name="Pati A."/>
            <person name="Ivanova N."/>
            <person name="Mavromatis K."/>
            <person name="Chen A."/>
            <person name="Palaniappan K."/>
            <person name="Land M."/>
            <person name="Hauser L."/>
            <person name="Chang Y.J."/>
            <person name="Jeffries C.D."/>
            <person name="Bristow J."/>
            <person name="Eisen J.A."/>
            <person name="Markowitz V."/>
            <person name="Hugenholtz P."/>
            <person name="Kyrpides N.C."/>
            <person name="Klenk H.P."/>
        </authorList>
    </citation>
    <scope>NUCLEOTIDE SEQUENCE [LARGE SCALE GENOMIC DNA]</scope>
    <source>
        <strain evidence="12">DSM 44728 / CIP 108903 / NRRL B-16338 / NBRC 102104 / LLR-40K-21</strain>
    </source>
</reference>
<evidence type="ECO:0000256" key="8">
    <source>
        <dbReference type="ARBA" id="ARBA00023012"/>
    </source>
</evidence>
<evidence type="ECO:0000256" key="3">
    <source>
        <dbReference type="ARBA" id="ARBA00022553"/>
    </source>
</evidence>
<keyword evidence="9" id="KW-1133">Transmembrane helix</keyword>
<sequence length="409" mass="43887">MTVFRPLTSLSTYRGWMWLVLGGAMLMPYMMAAEVMRMLVIGESDFGSTLITAQLPAFVAMLPVIAVTALVLPVRLLSAIPARSLLGVAIPVAASIRDWDRRARDAAWFTLHLGLGGLVSGITLAVIPFAGFITVLPLVSSRNELIGKYFTVHWEAWWGLVLGPLMLLALVYLAWFTTWLVRWLAPRLLGATAAEKLAETRARAANLAARNRIARELHDSVGHALSVVTVQSAAAGRVIDSNPEFARRAMSSIEETARRALEELDTVLGILREDGPADTEPARGLDALSALVASSGIDASVEVDADLAALPPLVSREGYRIVQESLTNALRYGPDRTATVRITTTHNGLRVRVTNPIAPSAAPPREGRGIIGMRERVTVLGGTLSAGPRDGRWVVTAELPIGQADAAAS</sequence>
<keyword evidence="12" id="KW-1185">Reference proteome</keyword>
<feature type="transmembrane region" description="Helical" evidence="9">
    <location>
        <begin position="76"/>
        <end position="96"/>
    </location>
</feature>
<keyword evidence="3" id="KW-0597">Phosphoprotein</keyword>
<dbReference type="CDD" id="cd16917">
    <property type="entry name" value="HATPase_UhpB-NarQ-NarX-like"/>
    <property type="match status" value="1"/>
</dbReference>
<dbReference type="InterPro" id="IPR050482">
    <property type="entry name" value="Sensor_HK_TwoCompSys"/>
</dbReference>
<gene>
    <name evidence="11" type="ordered locus">Snas_2467</name>
</gene>
<dbReference type="GO" id="GO:0016020">
    <property type="term" value="C:membrane"/>
    <property type="evidence" value="ECO:0007669"/>
    <property type="project" value="InterPro"/>
</dbReference>
<dbReference type="eggNOG" id="COG4585">
    <property type="taxonomic scope" value="Bacteria"/>
</dbReference>
<evidence type="ECO:0000313" key="12">
    <source>
        <dbReference type="Proteomes" id="UP000000844"/>
    </source>
</evidence>
<keyword evidence="4" id="KW-0808">Transferase</keyword>
<evidence type="ECO:0000256" key="9">
    <source>
        <dbReference type="SAM" id="Phobius"/>
    </source>
</evidence>
<dbReference type="GO" id="GO:0005524">
    <property type="term" value="F:ATP binding"/>
    <property type="evidence" value="ECO:0007669"/>
    <property type="project" value="UniProtKB-KW"/>
</dbReference>